<dbReference type="EMBL" id="JBFCZG010000007">
    <property type="protein sequence ID" value="KAL3420223.1"/>
    <property type="molecule type" value="Genomic_DNA"/>
</dbReference>
<proteinExistence type="predicted"/>
<accession>A0ABR4PA97</accession>
<organism evidence="1 2">
    <name type="scientific">Phlyctema vagabunda</name>
    <dbReference type="NCBI Taxonomy" id="108571"/>
    <lineage>
        <taxon>Eukaryota</taxon>
        <taxon>Fungi</taxon>
        <taxon>Dikarya</taxon>
        <taxon>Ascomycota</taxon>
        <taxon>Pezizomycotina</taxon>
        <taxon>Leotiomycetes</taxon>
        <taxon>Helotiales</taxon>
        <taxon>Dermateaceae</taxon>
        <taxon>Phlyctema</taxon>
    </lineage>
</organism>
<reference evidence="1 2" key="1">
    <citation type="submission" date="2024-06" db="EMBL/GenBank/DDBJ databases">
        <title>Complete genome of Phlyctema vagabunda strain 19-DSS-EL-015.</title>
        <authorList>
            <person name="Fiorenzani C."/>
        </authorList>
    </citation>
    <scope>NUCLEOTIDE SEQUENCE [LARGE SCALE GENOMIC DNA]</scope>
    <source>
        <strain evidence="1 2">19-DSS-EL-015</strain>
    </source>
</reference>
<evidence type="ECO:0000313" key="1">
    <source>
        <dbReference type="EMBL" id="KAL3420223.1"/>
    </source>
</evidence>
<name>A0ABR4PA97_9HELO</name>
<sequence>MIVTSINPLYEVCNIPGENPASCSLVFQTSTLTSCSAVVTGFFTRITVSDCEQSITFSSQTNYSVATATVVPSASAAIIAREAASLTTYVESVVSYYIAPWQSLISNDPSGITVVICTTNYVGEKCIQVQEVWVVYTEYVPVVLTSQISISQSFSSPVILLFGPSNSLTVTAGDLDFSTQIEYTSTSANATTVTSTIESQAFSSADTNSLAERASTANYTPVQSVVPYSRVTSTRTKTRTIFVTKGTTITKILDSTSTEDPTTTLVSTTTLTKTRTIRIQTA</sequence>
<comment type="caution">
    <text evidence="1">The sequence shown here is derived from an EMBL/GenBank/DDBJ whole genome shotgun (WGS) entry which is preliminary data.</text>
</comment>
<keyword evidence="2" id="KW-1185">Reference proteome</keyword>
<evidence type="ECO:0000313" key="2">
    <source>
        <dbReference type="Proteomes" id="UP001629113"/>
    </source>
</evidence>
<protein>
    <submittedName>
        <fullName evidence="1">Uncharacterized protein</fullName>
    </submittedName>
</protein>
<dbReference type="Proteomes" id="UP001629113">
    <property type="component" value="Unassembled WGS sequence"/>
</dbReference>
<gene>
    <name evidence="1" type="ORF">PVAG01_08722</name>
</gene>